<dbReference type="Proteomes" id="UP001627154">
    <property type="component" value="Unassembled WGS sequence"/>
</dbReference>
<keyword evidence="2" id="KW-1185">Reference proteome</keyword>
<protein>
    <submittedName>
        <fullName evidence="1">Uncharacterized protein</fullName>
    </submittedName>
</protein>
<reference evidence="1 2" key="1">
    <citation type="journal article" date="2024" name="bioRxiv">
        <title>A reference genome for Trichogramma kaykai: A tiny desert-dwelling parasitoid wasp with competing sex-ratio distorters.</title>
        <authorList>
            <person name="Culotta J."/>
            <person name="Lindsey A.R."/>
        </authorList>
    </citation>
    <scope>NUCLEOTIDE SEQUENCE [LARGE SCALE GENOMIC DNA]</scope>
    <source>
        <strain evidence="1 2">KSX58</strain>
    </source>
</reference>
<name>A0ABD2X528_9HYME</name>
<evidence type="ECO:0000313" key="1">
    <source>
        <dbReference type="EMBL" id="KAL3399972.1"/>
    </source>
</evidence>
<accession>A0ABD2X528</accession>
<proteinExistence type="predicted"/>
<gene>
    <name evidence="1" type="ORF">TKK_006597</name>
</gene>
<comment type="caution">
    <text evidence="1">The sequence shown here is derived from an EMBL/GenBank/DDBJ whole genome shotgun (WGS) entry which is preliminary data.</text>
</comment>
<dbReference type="AlphaFoldDB" id="A0ABD2X528"/>
<dbReference type="EMBL" id="JBJJXI010000054">
    <property type="protein sequence ID" value="KAL3399972.1"/>
    <property type="molecule type" value="Genomic_DNA"/>
</dbReference>
<sequence length="131" mass="15620">MRMCSSKTASRAHGISYYTRSIHSGDFCSRSSRKRFSHTRDCVKFGSPYCYYYLYEAAEAPLLYSYMRGRERGRRKKDEENTSERFDLRVLCIRPMKRLLFIEGAVCLANRISMAFLRQKTYTRIRRPVRK</sequence>
<evidence type="ECO:0000313" key="2">
    <source>
        <dbReference type="Proteomes" id="UP001627154"/>
    </source>
</evidence>
<organism evidence="1 2">
    <name type="scientific">Trichogramma kaykai</name>
    <dbReference type="NCBI Taxonomy" id="54128"/>
    <lineage>
        <taxon>Eukaryota</taxon>
        <taxon>Metazoa</taxon>
        <taxon>Ecdysozoa</taxon>
        <taxon>Arthropoda</taxon>
        <taxon>Hexapoda</taxon>
        <taxon>Insecta</taxon>
        <taxon>Pterygota</taxon>
        <taxon>Neoptera</taxon>
        <taxon>Endopterygota</taxon>
        <taxon>Hymenoptera</taxon>
        <taxon>Apocrita</taxon>
        <taxon>Proctotrupomorpha</taxon>
        <taxon>Chalcidoidea</taxon>
        <taxon>Trichogrammatidae</taxon>
        <taxon>Trichogramma</taxon>
    </lineage>
</organism>